<evidence type="ECO:0000313" key="3">
    <source>
        <dbReference type="Proteomes" id="UP001303889"/>
    </source>
</evidence>
<feature type="region of interest" description="Disordered" evidence="1">
    <location>
        <begin position="57"/>
        <end position="87"/>
    </location>
</feature>
<sequence length="140" mass="14043">MGSHRQSSSAAPSNARRARLAAAARDITALGVAADNLTPAASVMTADLPGAVLQATTAPAAASPATGLPAAISQPAPQPTPDAAPSAVELPPDFTLWGLMAMAERMILATDKCARGAKDPAGLYRARDGLVEVDGEAAKM</sequence>
<dbReference type="AlphaFoldDB" id="A0AAN6RRC3"/>
<reference evidence="2" key="1">
    <citation type="journal article" date="2023" name="Mol. Phylogenet. Evol.">
        <title>Genome-scale phylogeny and comparative genomics of the fungal order Sordariales.</title>
        <authorList>
            <person name="Hensen N."/>
            <person name="Bonometti L."/>
            <person name="Westerberg I."/>
            <person name="Brannstrom I.O."/>
            <person name="Guillou S."/>
            <person name="Cros-Aarteil S."/>
            <person name="Calhoun S."/>
            <person name="Haridas S."/>
            <person name="Kuo A."/>
            <person name="Mondo S."/>
            <person name="Pangilinan J."/>
            <person name="Riley R."/>
            <person name="LaButti K."/>
            <person name="Andreopoulos B."/>
            <person name="Lipzen A."/>
            <person name="Chen C."/>
            <person name="Yan M."/>
            <person name="Daum C."/>
            <person name="Ng V."/>
            <person name="Clum A."/>
            <person name="Steindorff A."/>
            <person name="Ohm R.A."/>
            <person name="Martin F."/>
            <person name="Silar P."/>
            <person name="Natvig D.O."/>
            <person name="Lalanne C."/>
            <person name="Gautier V."/>
            <person name="Ament-Velasquez S.L."/>
            <person name="Kruys A."/>
            <person name="Hutchinson M.I."/>
            <person name="Powell A.J."/>
            <person name="Barry K."/>
            <person name="Miller A.N."/>
            <person name="Grigoriev I.V."/>
            <person name="Debuchy R."/>
            <person name="Gladieux P."/>
            <person name="Hiltunen Thoren M."/>
            <person name="Johannesson H."/>
        </authorList>
    </citation>
    <scope>NUCLEOTIDE SEQUENCE</scope>
    <source>
        <strain evidence="2">CBS 103.79</strain>
    </source>
</reference>
<keyword evidence="3" id="KW-1185">Reference proteome</keyword>
<dbReference type="EMBL" id="MU855702">
    <property type="protein sequence ID" value="KAK3900140.1"/>
    <property type="molecule type" value="Genomic_DNA"/>
</dbReference>
<reference evidence="2" key="2">
    <citation type="submission" date="2023-05" db="EMBL/GenBank/DDBJ databases">
        <authorList>
            <consortium name="Lawrence Berkeley National Laboratory"/>
            <person name="Steindorff A."/>
            <person name="Hensen N."/>
            <person name="Bonometti L."/>
            <person name="Westerberg I."/>
            <person name="Brannstrom I.O."/>
            <person name="Guillou S."/>
            <person name="Cros-Aarteil S."/>
            <person name="Calhoun S."/>
            <person name="Haridas S."/>
            <person name="Kuo A."/>
            <person name="Mondo S."/>
            <person name="Pangilinan J."/>
            <person name="Riley R."/>
            <person name="Labutti K."/>
            <person name="Andreopoulos B."/>
            <person name="Lipzen A."/>
            <person name="Chen C."/>
            <person name="Yanf M."/>
            <person name="Daum C."/>
            <person name="Ng V."/>
            <person name="Clum A."/>
            <person name="Ohm R."/>
            <person name="Martin F."/>
            <person name="Silar P."/>
            <person name="Natvig D."/>
            <person name="Lalanne C."/>
            <person name="Gautier V."/>
            <person name="Ament-Velasquez S.L."/>
            <person name="Kruys A."/>
            <person name="Hutchinson M.I."/>
            <person name="Powell A.J."/>
            <person name="Barry K."/>
            <person name="Miller A.N."/>
            <person name="Grigoriev I.V."/>
            <person name="Debuchy R."/>
            <person name="Gladieux P."/>
            <person name="Thoren M.H."/>
            <person name="Johannesson H."/>
        </authorList>
    </citation>
    <scope>NUCLEOTIDE SEQUENCE</scope>
    <source>
        <strain evidence="2">CBS 103.79</strain>
    </source>
</reference>
<accession>A0AAN6RRC3</accession>
<organism evidence="2 3">
    <name type="scientific">Staphylotrichum tortipilum</name>
    <dbReference type="NCBI Taxonomy" id="2831512"/>
    <lineage>
        <taxon>Eukaryota</taxon>
        <taxon>Fungi</taxon>
        <taxon>Dikarya</taxon>
        <taxon>Ascomycota</taxon>
        <taxon>Pezizomycotina</taxon>
        <taxon>Sordariomycetes</taxon>
        <taxon>Sordariomycetidae</taxon>
        <taxon>Sordariales</taxon>
        <taxon>Chaetomiaceae</taxon>
        <taxon>Staphylotrichum</taxon>
    </lineage>
</organism>
<comment type="caution">
    <text evidence="2">The sequence shown here is derived from an EMBL/GenBank/DDBJ whole genome shotgun (WGS) entry which is preliminary data.</text>
</comment>
<dbReference type="Proteomes" id="UP001303889">
    <property type="component" value="Unassembled WGS sequence"/>
</dbReference>
<name>A0AAN6RRC3_9PEZI</name>
<feature type="compositionally biased region" description="Low complexity" evidence="1">
    <location>
        <begin position="57"/>
        <end position="75"/>
    </location>
</feature>
<evidence type="ECO:0000256" key="1">
    <source>
        <dbReference type="SAM" id="MobiDB-lite"/>
    </source>
</evidence>
<proteinExistence type="predicted"/>
<evidence type="ECO:0000313" key="2">
    <source>
        <dbReference type="EMBL" id="KAK3900140.1"/>
    </source>
</evidence>
<gene>
    <name evidence="2" type="ORF">C8A05DRAFT_36231</name>
</gene>
<protein>
    <submittedName>
        <fullName evidence="2">Uncharacterized protein</fullName>
    </submittedName>
</protein>